<evidence type="ECO:0000313" key="8">
    <source>
        <dbReference type="EMBL" id="QLJ52943.1"/>
    </source>
</evidence>
<dbReference type="AlphaFoldDB" id="A0A7D6BQK6"/>
<dbReference type="Pfam" id="PF22199">
    <property type="entry name" value="FKBP26_IF"/>
    <property type="match status" value="1"/>
</dbReference>
<evidence type="ECO:0000256" key="6">
    <source>
        <dbReference type="RuleBase" id="RU003915"/>
    </source>
</evidence>
<dbReference type="PANTHER" id="PTHR47861">
    <property type="entry name" value="FKBP-TYPE PEPTIDYL-PROLYL CIS-TRANS ISOMERASE SLYD"/>
    <property type="match status" value="1"/>
</dbReference>
<dbReference type="EMBL" id="CP058998">
    <property type="protein sequence ID" value="QLJ52943.1"/>
    <property type="molecule type" value="Genomic_DNA"/>
</dbReference>
<evidence type="ECO:0000256" key="4">
    <source>
        <dbReference type="ARBA" id="ARBA00023235"/>
    </source>
</evidence>
<dbReference type="Gene3D" id="2.40.10.330">
    <property type="match status" value="1"/>
</dbReference>
<accession>A0A7D6BQK6</accession>
<reference evidence="9" key="1">
    <citation type="submission" date="2020-07" db="EMBL/GenBank/DDBJ databases">
        <title>Metabolic diversity and evolutionary history of the archaeal phylum ###Micrarchaeota### uncovered from a freshwater lake metagenome.</title>
        <authorList>
            <person name="Kadnikov V.V."/>
            <person name="Savvichev A.S."/>
            <person name="Mardanov A.V."/>
            <person name="Beletsky A.V."/>
            <person name="Chupakov A.V."/>
            <person name="Kokryatskaya N.M."/>
            <person name="Pimenov N.V."/>
            <person name="Ravin N.V."/>
        </authorList>
    </citation>
    <scope>NUCLEOTIDE SEQUENCE [LARGE SCALE GENOMIC DNA]</scope>
</reference>
<dbReference type="InterPro" id="IPR054016">
    <property type="entry name" value="FKBP26_IF"/>
</dbReference>
<dbReference type="PANTHER" id="PTHR47861:SF2">
    <property type="entry name" value="LONG-TYPE PEPTIDYL-PROLYL CIS-TRANS ISOMERASE"/>
    <property type="match status" value="1"/>
</dbReference>
<evidence type="ECO:0000313" key="9">
    <source>
        <dbReference type="Proteomes" id="UP000510821"/>
    </source>
</evidence>
<protein>
    <recommendedName>
        <fullName evidence="6">Peptidyl-prolyl cis-trans isomerase</fullName>
        <ecNumber evidence="6">5.2.1.8</ecNumber>
    </recommendedName>
</protein>
<dbReference type="EC" id="5.2.1.8" evidence="6"/>
<proteinExistence type="inferred from homology"/>
<evidence type="ECO:0000256" key="3">
    <source>
        <dbReference type="ARBA" id="ARBA00023110"/>
    </source>
</evidence>
<dbReference type="PROSITE" id="PS50059">
    <property type="entry name" value="FKBP_PPIASE"/>
    <property type="match status" value="1"/>
</dbReference>
<comment type="similarity">
    <text evidence="2 6">Belongs to the FKBP-type PPIase family.</text>
</comment>
<sequence length="231" mass="25351">MEKLNDEDFVKISYTGRSAVTGKVFDTTNAEKAKEAGISEEGRKYAPILIVLGKGNVVKGLETALKGMGVGEQKSVELSPENAFGNRDPNLVRIMPLAEFKRREIDPFPGMLLDLDGMKGIVKSVSGGRVMVDLNHPLAGEKVIYDVKVEEKLSDQNSKIGALLESFSLNAESFKLEEGVLRVVFPSSVKKDVDFLVNKSSFATSLHNLISEVKKLSIVEEYSFEGEEHKA</sequence>
<comment type="catalytic activity">
    <reaction evidence="1 5 6">
        <text>[protein]-peptidylproline (omega=180) = [protein]-peptidylproline (omega=0)</text>
        <dbReference type="Rhea" id="RHEA:16237"/>
        <dbReference type="Rhea" id="RHEA-COMP:10747"/>
        <dbReference type="Rhea" id="RHEA-COMP:10748"/>
        <dbReference type="ChEBI" id="CHEBI:83833"/>
        <dbReference type="ChEBI" id="CHEBI:83834"/>
        <dbReference type="EC" id="5.2.1.8"/>
    </reaction>
</comment>
<dbReference type="InterPro" id="IPR046357">
    <property type="entry name" value="PPIase_dom_sf"/>
</dbReference>
<dbReference type="InterPro" id="IPR048261">
    <property type="entry name" value="SlpA/SlyD-like_ins_sf"/>
</dbReference>
<dbReference type="Pfam" id="PF00254">
    <property type="entry name" value="FKBP_C"/>
    <property type="match status" value="1"/>
</dbReference>
<organism evidence="8 9">
    <name type="scientific">Fermentimicrarchaeum limneticum</name>
    <dbReference type="NCBI Taxonomy" id="2795018"/>
    <lineage>
        <taxon>Archaea</taxon>
        <taxon>Candidatus Micrarchaeota</taxon>
        <taxon>Candidatus Fermentimicrarchaeales</taxon>
        <taxon>Candidatus Fermentimicrarchaeaceae</taxon>
        <taxon>Candidatus Fermentimicrarchaeum</taxon>
    </lineage>
</organism>
<keyword evidence="3 5" id="KW-0697">Rotamase</keyword>
<keyword evidence="4 5" id="KW-0413">Isomerase</keyword>
<evidence type="ECO:0000256" key="1">
    <source>
        <dbReference type="ARBA" id="ARBA00000971"/>
    </source>
</evidence>
<name>A0A7D6BQK6_FERL1</name>
<dbReference type="SUPFAM" id="SSF54534">
    <property type="entry name" value="FKBP-like"/>
    <property type="match status" value="1"/>
</dbReference>
<dbReference type="InterPro" id="IPR001179">
    <property type="entry name" value="PPIase_FKBP_dom"/>
</dbReference>
<gene>
    <name evidence="8" type="ORF">Sv326_0768</name>
</gene>
<dbReference type="GO" id="GO:0003755">
    <property type="term" value="F:peptidyl-prolyl cis-trans isomerase activity"/>
    <property type="evidence" value="ECO:0007669"/>
    <property type="project" value="UniProtKB-UniRule"/>
</dbReference>
<dbReference type="Gene3D" id="3.10.50.40">
    <property type="match status" value="1"/>
</dbReference>
<evidence type="ECO:0000256" key="5">
    <source>
        <dbReference type="PROSITE-ProRule" id="PRU00277"/>
    </source>
</evidence>
<dbReference type="KEGG" id="flt:Sv326_0768"/>
<feature type="domain" description="PPIase FKBP-type" evidence="7">
    <location>
        <begin position="7"/>
        <end position="100"/>
    </location>
</feature>
<evidence type="ECO:0000259" key="7">
    <source>
        <dbReference type="PROSITE" id="PS50059"/>
    </source>
</evidence>
<dbReference type="Proteomes" id="UP000510821">
    <property type="component" value="Chromosome"/>
</dbReference>
<evidence type="ECO:0000256" key="2">
    <source>
        <dbReference type="ARBA" id="ARBA00006577"/>
    </source>
</evidence>